<accession>A0A0C2WZ97</accession>
<sequence>MDDGERLHPHQFTNDGPYFLRARILRTRGALLHVAFSSDKQYTAEVSALCKVLEEYNDRIYSFKLTTDTAMVAGAVVHGVFPNTKAFPALKLLSILSDSEVLDPLDAVWPRLDLVLADAAAMFPNLQKLLMNIFYDSVPMLPLSASFPNLCTLVLDGAFESNIPSPGLIASFLNCMPQLETLWIKHYLWQTFDDVGQSSDWGTTKGRSGIPQDIRLPKLKRLAVSEDLHLDGSCDPDPDAERTPSDNGWSDQRIGTVLRSLALRCRSVRRLALSVVDLRQTGWDWILFGSEDGSGPPFPKLESIALHGIQYDHLRGGFDNQLLKRFARQQMIPLKRLVFFGLRLPDEWIHAG</sequence>
<dbReference type="AlphaFoldDB" id="A0A0C2WZ97"/>
<dbReference type="SUPFAM" id="SSF52047">
    <property type="entry name" value="RNI-like"/>
    <property type="match status" value="1"/>
</dbReference>
<dbReference type="Proteomes" id="UP000054549">
    <property type="component" value="Unassembled WGS sequence"/>
</dbReference>
<gene>
    <name evidence="1" type="ORF">M378DRAFT_13312</name>
</gene>
<dbReference type="InParanoid" id="A0A0C2WZ97"/>
<protein>
    <submittedName>
        <fullName evidence="1">Uncharacterized protein</fullName>
    </submittedName>
</protein>
<dbReference type="InterPro" id="IPR032675">
    <property type="entry name" value="LRR_dom_sf"/>
</dbReference>
<dbReference type="EMBL" id="KN818280">
    <property type="protein sequence ID" value="KIL61743.1"/>
    <property type="molecule type" value="Genomic_DNA"/>
</dbReference>
<dbReference type="OrthoDB" id="3039061at2759"/>
<evidence type="ECO:0000313" key="1">
    <source>
        <dbReference type="EMBL" id="KIL61743.1"/>
    </source>
</evidence>
<dbReference type="HOGENOM" id="CLU_787480_0_0_1"/>
<keyword evidence="2" id="KW-1185">Reference proteome</keyword>
<evidence type="ECO:0000313" key="2">
    <source>
        <dbReference type="Proteomes" id="UP000054549"/>
    </source>
</evidence>
<proteinExistence type="predicted"/>
<name>A0A0C2WZ97_AMAMK</name>
<organism evidence="1 2">
    <name type="scientific">Amanita muscaria (strain Koide BX008)</name>
    <dbReference type="NCBI Taxonomy" id="946122"/>
    <lineage>
        <taxon>Eukaryota</taxon>
        <taxon>Fungi</taxon>
        <taxon>Dikarya</taxon>
        <taxon>Basidiomycota</taxon>
        <taxon>Agaricomycotina</taxon>
        <taxon>Agaricomycetes</taxon>
        <taxon>Agaricomycetidae</taxon>
        <taxon>Agaricales</taxon>
        <taxon>Pluteineae</taxon>
        <taxon>Amanitaceae</taxon>
        <taxon>Amanita</taxon>
    </lineage>
</organism>
<dbReference type="Gene3D" id="3.80.10.10">
    <property type="entry name" value="Ribonuclease Inhibitor"/>
    <property type="match status" value="1"/>
</dbReference>
<reference evidence="1 2" key="1">
    <citation type="submission" date="2014-04" db="EMBL/GenBank/DDBJ databases">
        <title>Evolutionary Origins and Diversification of the Mycorrhizal Mutualists.</title>
        <authorList>
            <consortium name="DOE Joint Genome Institute"/>
            <consortium name="Mycorrhizal Genomics Consortium"/>
            <person name="Kohler A."/>
            <person name="Kuo A."/>
            <person name="Nagy L.G."/>
            <person name="Floudas D."/>
            <person name="Copeland A."/>
            <person name="Barry K.W."/>
            <person name="Cichocki N."/>
            <person name="Veneault-Fourrey C."/>
            <person name="LaButti K."/>
            <person name="Lindquist E.A."/>
            <person name="Lipzen A."/>
            <person name="Lundell T."/>
            <person name="Morin E."/>
            <person name="Murat C."/>
            <person name="Riley R."/>
            <person name="Ohm R."/>
            <person name="Sun H."/>
            <person name="Tunlid A."/>
            <person name="Henrissat B."/>
            <person name="Grigoriev I.V."/>
            <person name="Hibbett D.S."/>
            <person name="Martin F."/>
        </authorList>
    </citation>
    <scope>NUCLEOTIDE SEQUENCE [LARGE SCALE GENOMIC DNA]</scope>
    <source>
        <strain evidence="1 2">Koide BX008</strain>
    </source>
</reference>